<dbReference type="AlphaFoldDB" id="A0A4R0R8L1"/>
<dbReference type="EMBL" id="RWJN01000464">
    <property type="protein sequence ID" value="TCD61465.1"/>
    <property type="molecule type" value="Genomic_DNA"/>
</dbReference>
<evidence type="ECO:0000256" key="1">
    <source>
        <dbReference type="SAM" id="MobiDB-lite"/>
    </source>
</evidence>
<dbReference type="OrthoDB" id="3181669at2759"/>
<dbReference type="InterPro" id="IPR036047">
    <property type="entry name" value="F-box-like_dom_sf"/>
</dbReference>
<comment type="caution">
    <text evidence="2">The sequence shown here is derived from an EMBL/GenBank/DDBJ whole genome shotgun (WGS) entry which is preliminary data.</text>
</comment>
<keyword evidence="3" id="KW-1185">Reference proteome</keyword>
<reference evidence="2 3" key="1">
    <citation type="submission" date="2018-11" db="EMBL/GenBank/DDBJ databases">
        <title>Genome assembly of Steccherinum ochraceum LE-BIN_3174, the white-rot fungus of the Steccherinaceae family (The Residual Polyporoid clade, Polyporales, Basidiomycota).</title>
        <authorList>
            <person name="Fedorova T.V."/>
            <person name="Glazunova O.A."/>
            <person name="Landesman E.O."/>
            <person name="Moiseenko K.V."/>
            <person name="Psurtseva N.V."/>
            <person name="Savinova O.S."/>
            <person name="Shakhova N.V."/>
            <person name="Tyazhelova T.V."/>
            <person name="Vasina D.V."/>
        </authorList>
    </citation>
    <scope>NUCLEOTIDE SEQUENCE [LARGE SCALE GENOMIC DNA]</scope>
    <source>
        <strain evidence="2 3">LE-BIN_3174</strain>
    </source>
</reference>
<accession>A0A4R0R8L1</accession>
<dbReference type="Proteomes" id="UP000292702">
    <property type="component" value="Unassembled WGS sequence"/>
</dbReference>
<name>A0A4R0R8L1_9APHY</name>
<evidence type="ECO:0000313" key="3">
    <source>
        <dbReference type="Proteomes" id="UP000292702"/>
    </source>
</evidence>
<gene>
    <name evidence="2" type="ORF">EIP91_008400</name>
</gene>
<protein>
    <submittedName>
        <fullName evidence="2">Uncharacterized protein</fullName>
    </submittedName>
</protein>
<dbReference type="Gene3D" id="1.20.1280.50">
    <property type="match status" value="1"/>
</dbReference>
<sequence length="642" mass="71699">MSLGSYNQAAWDTLASKEAILYQKVLELRSQMNALVPVCSFPAEILQHIFLWIRDDSQPESVLRISQVCVAWRTAAIAYRDLWTSIDARNQAFTSMFCQRSVTMPLCLHRKAIDGENVKWELEAIRKWSSHFSHIDVELGQHDMEKMCQYLNTLPWHGLSSLSLNLPPEWSPDNFNVTIDFSFNNHPPLDLRHISLSKVGPAAWVAMNAYRNLRTLSLNHLYDGPAFNPEPDPVPLPDMIEFLNTLENLPWLEKLQLIYAGPELLDRGSTMYPKLNRSVRLVYLRELCITTMAIDVAYLLAHLSLPASTHMFVQARMRDRPFSLHSFLPNAQSSTLPPLRKMFRIQVGLVVEHILRPGVLAYRREGHELHEGGHCVSLSESFDSRVYPAAGRSLLLEVGDVFCHSRLVEMKVLQGSHLWHEFTVDDWCAALSRLPHVADLEVECVDRSTVETYEYSIYDNDLETRQQDNAECILILLEALSRDLATSSMLLPALATFRLTGFHPDALEARAAASDVYDHPVDLVSRKVVVGPNPNPPYIYLAEPPSSPSSQPPPPPPLPPPARPPLSLPISVVLSLGPRDSQYADRASSKSLSGNVTGVGGFVQTTPLLAAPLGDGAHSPRGDGAHSPLNIYLAVCRGRSIT</sequence>
<proteinExistence type="predicted"/>
<feature type="compositionally biased region" description="Pro residues" evidence="1">
    <location>
        <begin position="545"/>
        <end position="564"/>
    </location>
</feature>
<organism evidence="2 3">
    <name type="scientific">Steccherinum ochraceum</name>
    <dbReference type="NCBI Taxonomy" id="92696"/>
    <lineage>
        <taxon>Eukaryota</taxon>
        <taxon>Fungi</taxon>
        <taxon>Dikarya</taxon>
        <taxon>Basidiomycota</taxon>
        <taxon>Agaricomycotina</taxon>
        <taxon>Agaricomycetes</taxon>
        <taxon>Polyporales</taxon>
        <taxon>Steccherinaceae</taxon>
        <taxon>Steccherinum</taxon>
    </lineage>
</organism>
<feature type="region of interest" description="Disordered" evidence="1">
    <location>
        <begin position="539"/>
        <end position="564"/>
    </location>
</feature>
<evidence type="ECO:0000313" key="2">
    <source>
        <dbReference type="EMBL" id="TCD61465.1"/>
    </source>
</evidence>
<dbReference type="SUPFAM" id="SSF81383">
    <property type="entry name" value="F-box domain"/>
    <property type="match status" value="1"/>
</dbReference>